<name>A0A4D9DS16_9SAUR</name>
<evidence type="ECO:0000313" key="2">
    <source>
        <dbReference type="Proteomes" id="UP000297703"/>
    </source>
</evidence>
<gene>
    <name evidence="1" type="ORF">DR999_PMT18908</name>
</gene>
<comment type="caution">
    <text evidence="1">The sequence shown here is derived from an EMBL/GenBank/DDBJ whole genome shotgun (WGS) entry which is preliminary data.</text>
</comment>
<reference evidence="1 2" key="1">
    <citation type="submission" date="2019-04" db="EMBL/GenBank/DDBJ databases">
        <title>Draft genome of the big-headed turtle Platysternon megacephalum.</title>
        <authorList>
            <person name="Gong S."/>
        </authorList>
    </citation>
    <scope>NUCLEOTIDE SEQUENCE [LARGE SCALE GENOMIC DNA]</scope>
    <source>
        <strain evidence="1">DO16091913</strain>
        <tissue evidence="1">Muscle</tissue>
    </source>
</reference>
<organism evidence="1 2">
    <name type="scientific">Platysternon megacephalum</name>
    <name type="common">big-headed turtle</name>
    <dbReference type="NCBI Taxonomy" id="55544"/>
    <lineage>
        <taxon>Eukaryota</taxon>
        <taxon>Metazoa</taxon>
        <taxon>Chordata</taxon>
        <taxon>Craniata</taxon>
        <taxon>Vertebrata</taxon>
        <taxon>Euteleostomi</taxon>
        <taxon>Archelosauria</taxon>
        <taxon>Testudinata</taxon>
        <taxon>Testudines</taxon>
        <taxon>Cryptodira</taxon>
        <taxon>Durocryptodira</taxon>
        <taxon>Testudinoidea</taxon>
        <taxon>Platysternidae</taxon>
        <taxon>Platysternon</taxon>
    </lineage>
</organism>
<dbReference type="AlphaFoldDB" id="A0A4D9DS16"/>
<evidence type="ECO:0000313" key="1">
    <source>
        <dbReference type="EMBL" id="TFJ99111.1"/>
    </source>
</evidence>
<proteinExistence type="predicted"/>
<reference evidence="1 2" key="2">
    <citation type="submission" date="2019-04" db="EMBL/GenBank/DDBJ databases">
        <title>The genome sequence of big-headed turtle.</title>
        <authorList>
            <person name="Gong S."/>
        </authorList>
    </citation>
    <scope>NUCLEOTIDE SEQUENCE [LARGE SCALE GENOMIC DNA]</scope>
    <source>
        <strain evidence="1">DO16091913</strain>
        <tissue evidence="1">Muscle</tissue>
    </source>
</reference>
<protein>
    <submittedName>
        <fullName evidence="1">Uncharacterized protein</fullName>
    </submittedName>
</protein>
<keyword evidence="2" id="KW-1185">Reference proteome</keyword>
<dbReference type="Proteomes" id="UP000297703">
    <property type="component" value="Unassembled WGS sequence"/>
</dbReference>
<accession>A0A4D9DS16</accession>
<sequence>MRAPGRGELDPPTALGTGARCCGRDGNRCRARGGPGNLPPEPELVPALPTPAPTHCCRDHLLELLPRDTGPAPNSLLPGSPPGAAALGHGTCPPTRCCRGHPLDLLPGTRNLPPTHCCRGHPLELLP</sequence>
<dbReference type="EMBL" id="QXTE01000349">
    <property type="protein sequence ID" value="TFJ99111.1"/>
    <property type="molecule type" value="Genomic_DNA"/>
</dbReference>